<accession>A0ABM7FJ53</accession>
<dbReference type="EMBL" id="AP018448">
    <property type="protein sequence ID" value="BBC36283.1"/>
    <property type="molecule type" value="Genomic_DNA"/>
</dbReference>
<name>A0ABM7FJ53_9ACTN</name>
<protein>
    <recommendedName>
        <fullName evidence="3">Transposase</fullName>
    </recommendedName>
</protein>
<dbReference type="Proteomes" id="UP001321542">
    <property type="component" value="Chromosome"/>
</dbReference>
<evidence type="ECO:0000313" key="1">
    <source>
        <dbReference type="EMBL" id="BBC36283.1"/>
    </source>
</evidence>
<evidence type="ECO:0000313" key="2">
    <source>
        <dbReference type="Proteomes" id="UP001321542"/>
    </source>
</evidence>
<proteinExistence type="predicted"/>
<reference evidence="1 2" key="1">
    <citation type="journal article" date="2010" name="ChemBioChem">
        <title>Cloning and characterization of the biosynthetic gene cluster of 16-membered macrolide antibiotic FD-891: involvement of a dual functional cytochrome P450 monooxygenase catalyzing epoxidation and hydroxylation.</title>
        <authorList>
            <person name="Kudo F."/>
            <person name="Motegi A."/>
            <person name="Mizoue K."/>
            <person name="Eguchi T."/>
        </authorList>
    </citation>
    <scope>NUCLEOTIDE SEQUENCE [LARGE SCALE GENOMIC DNA]</scope>
    <source>
        <strain evidence="1 2">A-8890</strain>
    </source>
</reference>
<sequence length="165" mass="18392">MGYREIAPADMPVPTIIPPSAQALRAQRRVPADGVVMVAGQRLRVGRSYAGKTLTIVIEGHRLPSPRWRRRVVHTRTDQRQASHAVQGGSSHLELTAVVQQLFSNWPWRGSLPRRKPLEAAAHTHDDIPEDGHRWVVLALFQSNARNLWIGAGRDAEGVPSRMIL</sequence>
<organism evidence="1 2">
    <name type="scientific">Streptomyces graminofaciens</name>
    <dbReference type="NCBI Taxonomy" id="68212"/>
    <lineage>
        <taxon>Bacteria</taxon>
        <taxon>Bacillati</taxon>
        <taxon>Actinomycetota</taxon>
        <taxon>Actinomycetes</taxon>
        <taxon>Kitasatosporales</taxon>
        <taxon>Streptomycetaceae</taxon>
        <taxon>Streptomyces</taxon>
    </lineage>
</organism>
<gene>
    <name evidence="1" type="ORF">SGFS_075770</name>
</gene>
<keyword evidence="2" id="KW-1185">Reference proteome</keyword>
<reference evidence="1 2" key="2">
    <citation type="journal article" date="2023" name="ChemBioChem">
        <title>Acyltransferase Domain Exchange between Two Independent Type I Polyketide Synthases in the Same Producer Strain of Macrolide Antibiotics.</title>
        <authorList>
            <person name="Kudo F."/>
            <person name="Kishikawa K."/>
            <person name="Tsuboi K."/>
            <person name="Kido T."/>
            <person name="Usui T."/>
            <person name="Hashimoto J."/>
            <person name="Shin-Ya K."/>
            <person name="Miyanaga A."/>
            <person name="Eguchi T."/>
        </authorList>
    </citation>
    <scope>NUCLEOTIDE SEQUENCE [LARGE SCALE GENOMIC DNA]</scope>
    <source>
        <strain evidence="1 2">A-8890</strain>
    </source>
</reference>
<evidence type="ECO:0008006" key="3">
    <source>
        <dbReference type="Google" id="ProtNLM"/>
    </source>
</evidence>